<reference evidence="2 3" key="1">
    <citation type="submission" date="2024-05" db="EMBL/GenBank/DDBJ databases">
        <title>Genome sequencing and assembly of Indian major carp, Cirrhinus mrigala (Hamilton, 1822).</title>
        <authorList>
            <person name="Mohindra V."/>
            <person name="Chowdhury L.M."/>
            <person name="Lal K."/>
            <person name="Jena J.K."/>
        </authorList>
    </citation>
    <scope>NUCLEOTIDE SEQUENCE [LARGE SCALE GENOMIC DNA]</scope>
    <source>
        <strain evidence="2">CM1030</strain>
        <tissue evidence="2">Blood</tissue>
    </source>
</reference>
<proteinExistence type="predicted"/>
<feature type="region of interest" description="Disordered" evidence="1">
    <location>
        <begin position="140"/>
        <end position="256"/>
    </location>
</feature>
<evidence type="ECO:0000256" key="1">
    <source>
        <dbReference type="SAM" id="MobiDB-lite"/>
    </source>
</evidence>
<accession>A0ABD0RGK2</accession>
<feature type="non-terminal residue" evidence="2">
    <location>
        <position position="256"/>
    </location>
</feature>
<dbReference type="AlphaFoldDB" id="A0ABD0RGK2"/>
<protein>
    <submittedName>
        <fullName evidence="2">Uncharacterized protein</fullName>
    </submittedName>
</protein>
<dbReference type="Proteomes" id="UP001529510">
    <property type="component" value="Unassembled WGS sequence"/>
</dbReference>
<organism evidence="2 3">
    <name type="scientific">Cirrhinus mrigala</name>
    <name type="common">Mrigala</name>
    <dbReference type="NCBI Taxonomy" id="683832"/>
    <lineage>
        <taxon>Eukaryota</taxon>
        <taxon>Metazoa</taxon>
        <taxon>Chordata</taxon>
        <taxon>Craniata</taxon>
        <taxon>Vertebrata</taxon>
        <taxon>Euteleostomi</taxon>
        <taxon>Actinopterygii</taxon>
        <taxon>Neopterygii</taxon>
        <taxon>Teleostei</taxon>
        <taxon>Ostariophysi</taxon>
        <taxon>Cypriniformes</taxon>
        <taxon>Cyprinidae</taxon>
        <taxon>Labeoninae</taxon>
        <taxon>Labeonini</taxon>
        <taxon>Cirrhinus</taxon>
    </lineage>
</organism>
<dbReference type="EMBL" id="JAMKFB020000003">
    <property type="protein sequence ID" value="KAL0197591.1"/>
    <property type="molecule type" value="Genomic_DNA"/>
</dbReference>
<gene>
    <name evidence="2" type="ORF">M9458_006131</name>
</gene>
<comment type="caution">
    <text evidence="2">The sequence shown here is derived from an EMBL/GenBank/DDBJ whole genome shotgun (WGS) entry which is preliminary data.</text>
</comment>
<evidence type="ECO:0000313" key="2">
    <source>
        <dbReference type="EMBL" id="KAL0197591.1"/>
    </source>
</evidence>
<evidence type="ECO:0000313" key="3">
    <source>
        <dbReference type="Proteomes" id="UP001529510"/>
    </source>
</evidence>
<keyword evidence="3" id="KW-1185">Reference proteome</keyword>
<sequence>MHASPNSKRILVGTGSVKEGDLNIMHDASLCAVFQMGLDENTIRCSFPVCDFSLIELINLILYLNGSNIEIEEERKNEFQSRPVPSESHVTLSAHLMPRSSTCRTTDHNHPSKIFCGYTANLGTKLADPAITSVRAALKSASRPLKPAHVTSAKPKPTHTTSATPGPVYITSATPGPAHVKPAAPGPAHVKPAAPGPAHVKPAFSEPVHKMAAQPEHPAERVAQPEQPTGKAISPESSSLIMARSAVHESSQVRAV</sequence>
<name>A0ABD0RGK2_CIRMR</name>